<evidence type="ECO:0000313" key="2">
    <source>
        <dbReference type="Proteomes" id="UP000076761"/>
    </source>
</evidence>
<evidence type="ECO:0000313" key="1">
    <source>
        <dbReference type="EMBL" id="KZT18900.1"/>
    </source>
</evidence>
<gene>
    <name evidence="1" type="ORF">NEOLEDRAFT_86348</name>
</gene>
<organism evidence="1 2">
    <name type="scientific">Neolentinus lepideus HHB14362 ss-1</name>
    <dbReference type="NCBI Taxonomy" id="1314782"/>
    <lineage>
        <taxon>Eukaryota</taxon>
        <taxon>Fungi</taxon>
        <taxon>Dikarya</taxon>
        <taxon>Basidiomycota</taxon>
        <taxon>Agaricomycotina</taxon>
        <taxon>Agaricomycetes</taxon>
        <taxon>Gloeophyllales</taxon>
        <taxon>Gloeophyllaceae</taxon>
        <taxon>Neolentinus</taxon>
    </lineage>
</organism>
<accession>A0A165MXF7</accession>
<protein>
    <submittedName>
        <fullName evidence="1">Uncharacterized protein</fullName>
    </submittedName>
</protein>
<dbReference type="Proteomes" id="UP000076761">
    <property type="component" value="Unassembled WGS sequence"/>
</dbReference>
<keyword evidence="2" id="KW-1185">Reference proteome</keyword>
<dbReference type="AlphaFoldDB" id="A0A165MXF7"/>
<dbReference type="EMBL" id="KV425657">
    <property type="protein sequence ID" value="KZT18900.1"/>
    <property type="molecule type" value="Genomic_DNA"/>
</dbReference>
<dbReference type="InParanoid" id="A0A165MXF7"/>
<name>A0A165MXF7_9AGAM</name>
<proteinExistence type="predicted"/>
<reference evidence="1 2" key="1">
    <citation type="journal article" date="2016" name="Mol. Biol. Evol.">
        <title>Comparative Genomics of Early-Diverging Mushroom-Forming Fungi Provides Insights into the Origins of Lignocellulose Decay Capabilities.</title>
        <authorList>
            <person name="Nagy L.G."/>
            <person name="Riley R."/>
            <person name="Tritt A."/>
            <person name="Adam C."/>
            <person name="Daum C."/>
            <person name="Floudas D."/>
            <person name="Sun H."/>
            <person name="Yadav J.S."/>
            <person name="Pangilinan J."/>
            <person name="Larsson K.H."/>
            <person name="Matsuura K."/>
            <person name="Barry K."/>
            <person name="Labutti K."/>
            <person name="Kuo R."/>
            <person name="Ohm R.A."/>
            <person name="Bhattacharya S.S."/>
            <person name="Shirouzu T."/>
            <person name="Yoshinaga Y."/>
            <person name="Martin F.M."/>
            <person name="Grigoriev I.V."/>
            <person name="Hibbett D.S."/>
        </authorList>
    </citation>
    <scope>NUCLEOTIDE SEQUENCE [LARGE SCALE GENOMIC DNA]</scope>
    <source>
        <strain evidence="1 2">HHB14362 ss-1</strain>
    </source>
</reference>
<sequence length="57" mass="6379">MIGCVMHSISQFCPYLVEEAFLSFLVPSPAHFRVMGTINPIDHLSFQSILTRTDSPP</sequence>